<protein>
    <submittedName>
        <fullName evidence="1">4250_t:CDS:1</fullName>
    </submittedName>
</protein>
<keyword evidence="2" id="KW-1185">Reference proteome</keyword>
<gene>
    <name evidence="1" type="ORF">CPELLU_LOCUS4369</name>
</gene>
<evidence type="ECO:0000313" key="2">
    <source>
        <dbReference type="Proteomes" id="UP000789759"/>
    </source>
</evidence>
<reference evidence="1" key="1">
    <citation type="submission" date="2021-06" db="EMBL/GenBank/DDBJ databases">
        <authorList>
            <person name="Kallberg Y."/>
            <person name="Tangrot J."/>
            <person name="Rosling A."/>
        </authorList>
    </citation>
    <scope>NUCLEOTIDE SEQUENCE</scope>
    <source>
        <strain evidence="1">FL966</strain>
    </source>
</reference>
<sequence>MIISTFFIQSNTSGPPASPPVWTLAIATKNLAYMAHRPYRREIDILQGLMQRKNISIRTSRITKDDQG</sequence>
<organism evidence="1 2">
    <name type="scientific">Cetraspora pellucida</name>
    <dbReference type="NCBI Taxonomy" id="1433469"/>
    <lineage>
        <taxon>Eukaryota</taxon>
        <taxon>Fungi</taxon>
        <taxon>Fungi incertae sedis</taxon>
        <taxon>Mucoromycota</taxon>
        <taxon>Glomeromycotina</taxon>
        <taxon>Glomeromycetes</taxon>
        <taxon>Diversisporales</taxon>
        <taxon>Gigasporaceae</taxon>
        <taxon>Cetraspora</taxon>
    </lineage>
</organism>
<accession>A0A9N9FM38</accession>
<dbReference type="Proteomes" id="UP000789759">
    <property type="component" value="Unassembled WGS sequence"/>
</dbReference>
<name>A0A9N9FM38_9GLOM</name>
<dbReference type="EMBL" id="CAJVQA010002288">
    <property type="protein sequence ID" value="CAG8542614.1"/>
    <property type="molecule type" value="Genomic_DNA"/>
</dbReference>
<proteinExistence type="predicted"/>
<dbReference type="AlphaFoldDB" id="A0A9N9FM38"/>
<evidence type="ECO:0000313" key="1">
    <source>
        <dbReference type="EMBL" id="CAG8542614.1"/>
    </source>
</evidence>
<comment type="caution">
    <text evidence="1">The sequence shown here is derived from an EMBL/GenBank/DDBJ whole genome shotgun (WGS) entry which is preliminary data.</text>
</comment>